<keyword evidence="2" id="KW-1185">Reference proteome</keyword>
<organism evidence="1 2">
    <name type="scientific">Lipomyces orientalis</name>
    <dbReference type="NCBI Taxonomy" id="1233043"/>
    <lineage>
        <taxon>Eukaryota</taxon>
        <taxon>Fungi</taxon>
        <taxon>Dikarya</taxon>
        <taxon>Ascomycota</taxon>
        <taxon>Saccharomycotina</taxon>
        <taxon>Lipomycetes</taxon>
        <taxon>Lipomycetales</taxon>
        <taxon>Lipomycetaceae</taxon>
        <taxon>Lipomyces</taxon>
    </lineage>
</organism>
<evidence type="ECO:0000313" key="2">
    <source>
        <dbReference type="Proteomes" id="UP001489719"/>
    </source>
</evidence>
<proteinExistence type="predicted"/>
<comment type="caution">
    <text evidence="1">The sequence shown here is derived from an EMBL/GenBank/DDBJ whole genome shotgun (WGS) entry which is preliminary data.</text>
</comment>
<sequence>MRILSLSVMIVLVACVSETVAFPINFSFFWRGPAVAVDEVSVRYHRRSALNETVVVNGTSTITLPKTITQIAPTTLYTTAVEVAVDTTSFTEEVTLYVTKTYSRDSATTYVSPSLQTITETLTYTHTVAAYLDTASPSGVATIVADKSSGGVAVTASTATSTPVSSKLPAGTYFADTTVTVPVTTTVTQTIEYTATVTDESSSTRYITLTKTLTAMHTAAIVKPTNVKYVVGEVSSTYTTYSLSSVATVGDDGDLTAIVTAVPATVTDVDTTTSTLTQYITIFRTTTIHKATTNHLATPYMNSTFVTNTVPGVSTKPTSDWTTITMPLSTPSYSLTTTIFAYVTVEAGGDEQTSSVLPVATSNNTLHWRRHRMRSRGMLGRWFQ</sequence>
<gene>
    <name evidence="1" type="ORF">V1517DRAFT_24937</name>
</gene>
<protein>
    <submittedName>
        <fullName evidence="1">Uncharacterized protein</fullName>
    </submittedName>
</protein>
<dbReference type="EMBL" id="MU970154">
    <property type="protein sequence ID" value="KAK9319918.1"/>
    <property type="molecule type" value="Genomic_DNA"/>
</dbReference>
<accession>A0ACC3TFG0</accession>
<evidence type="ECO:0000313" key="1">
    <source>
        <dbReference type="EMBL" id="KAK9319918.1"/>
    </source>
</evidence>
<dbReference type="Proteomes" id="UP001489719">
    <property type="component" value="Unassembled WGS sequence"/>
</dbReference>
<name>A0ACC3TFG0_9ASCO</name>
<reference evidence="2" key="1">
    <citation type="journal article" date="2024" name="Front. Bioeng. Biotechnol.">
        <title>Genome-scale model development and genomic sequencing of the oleaginous clade Lipomyces.</title>
        <authorList>
            <person name="Czajka J.J."/>
            <person name="Han Y."/>
            <person name="Kim J."/>
            <person name="Mondo S.J."/>
            <person name="Hofstad B.A."/>
            <person name="Robles A."/>
            <person name="Haridas S."/>
            <person name="Riley R."/>
            <person name="LaButti K."/>
            <person name="Pangilinan J."/>
            <person name="Andreopoulos W."/>
            <person name="Lipzen A."/>
            <person name="Yan J."/>
            <person name="Wang M."/>
            <person name="Ng V."/>
            <person name="Grigoriev I.V."/>
            <person name="Spatafora J.W."/>
            <person name="Magnuson J.K."/>
            <person name="Baker S.E."/>
            <person name="Pomraning K.R."/>
        </authorList>
    </citation>
    <scope>NUCLEOTIDE SEQUENCE [LARGE SCALE GENOMIC DNA]</scope>
    <source>
        <strain evidence="2">CBS 10300</strain>
    </source>
</reference>